<feature type="transmembrane region" description="Helical" evidence="4">
    <location>
        <begin position="173"/>
        <end position="197"/>
    </location>
</feature>
<keyword evidence="3 4" id="KW-0472">Membrane</keyword>
<reference evidence="6 7" key="1">
    <citation type="submission" date="2019-03" db="EMBL/GenBank/DDBJ databases">
        <title>Genomic Encyclopedia of Type Strains, Phase IV (KMG-IV): sequencing the most valuable type-strain genomes for metagenomic binning, comparative biology and taxonomic classification.</title>
        <authorList>
            <person name="Goeker M."/>
        </authorList>
    </citation>
    <scope>NUCLEOTIDE SEQUENCE [LARGE SCALE GENOMIC DNA]</scope>
    <source>
        <strain evidence="6 7">DSM 15534</strain>
    </source>
</reference>
<dbReference type="PANTHER" id="PTHR43767">
    <property type="entry name" value="LONG-CHAIN-FATTY-ACID--COA LIGASE"/>
    <property type="match status" value="1"/>
</dbReference>
<dbReference type="InterPro" id="IPR036259">
    <property type="entry name" value="MFS_trans_sf"/>
</dbReference>
<dbReference type="EMBL" id="SMFT01000006">
    <property type="protein sequence ID" value="TCJ94850.1"/>
    <property type="molecule type" value="Genomic_DNA"/>
</dbReference>
<feature type="transmembrane region" description="Helical" evidence="4">
    <location>
        <begin position="43"/>
        <end position="65"/>
    </location>
</feature>
<dbReference type="RefSeq" id="WP_132692169.1">
    <property type="nucleotide sequence ID" value="NZ_SMFT01000006.1"/>
</dbReference>
<feature type="transmembrane region" description="Helical" evidence="4">
    <location>
        <begin position="327"/>
        <end position="349"/>
    </location>
</feature>
<feature type="domain" description="Phospholipid/glycerol acyltransferase" evidence="5">
    <location>
        <begin position="447"/>
        <end position="559"/>
    </location>
</feature>
<dbReference type="SMART" id="SM00563">
    <property type="entry name" value="PlsC"/>
    <property type="match status" value="1"/>
</dbReference>
<dbReference type="InterPro" id="IPR042099">
    <property type="entry name" value="ANL_N_sf"/>
</dbReference>
<keyword evidence="7" id="KW-1185">Reference proteome</keyword>
<dbReference type="PROSITE" id="PS00455">
    <property type="entry name" value="AMP_BINDING"/>
    <property type="match status" value="1"/>
</dbReference>
<keyword evidence="6" id="KW-0436">Ligase</keyword>
<dbReference type="Proteomes" id="UP000294702">
    <property type="component" value="Unassembled WGS sequence"/>
</dbReference>
<dbReference type="SUPFAM" id="SSF69593">
    <property type="entry name" value="Glycerol-3-phosphate (1)-acyltransferase"/>
    <property type="match status" value="1"/>
</dbReference>
<keyword evidence="2 4" id="KW-1133">Transmembrane helix</keyword>
<dbReference type="InterPro" id="IPR045851">
    <property type="entry name" value="AMP-bd_C_sf"/>
</dbReference>
<feature type="transmembrane region" description="Helical" evidence="4">
    <location>
        <begin position="238"/>
        <end position="261"/>
    </location>
</feature>
<keyword evidence="6" id="KW-0808">Transferase</keyword>
<gene>
    <name evidence="6" type="ORF">EV694_2085</name>
</gene>
<dbReference type="GO" id="GO:0016746">
    <property type="term" value="F:acyltransferase activity"/>
    <property type="evidence" value="ECO:0007669"/>
    <property type="project" value="UniProtKB-KW"/>
</dbReference>
<dbReference type="SUPFAM" id="SSF56801">
    <property type="entry name" value="Acetyl-CoA synthetase-like"/>
    <property type="match status" value="1"/>
</dbReference>
<evidence type="ECO:0000313" key="6">
    <source>
        <dbReference type="EMBL" id="TCJ94850.1"/>
    </source>
</evidence>
<dbReference type="InterPro" id="IPR011701">
    <property type="entry name" value="MFS"/>
</dbReference>
<dbReference type="GO" id="GO:0016878">
    <property type="term" value="F:acid-thiol ligase activity"/>
    <property type="evidence" value="ECO:0007669"/>
    <property type="project" value="UniProtKB-ARBA"/>
</dbReference>
<feature type="transmembrane region" description="Helical" evidence="4">
    <location>
        <begin position="77"/>
        <end position="97"/>
    </location>
</feature>
<dbReference type="CDD" id="cd06173">
    <property type="entry name" value="MFS_MefA_like"/>
    <property type="match status" value="1"/>
</dbReference>
<dbReference type="InterPro" id="IPR020845">
    <property type="entry name" value="AMP-binding_CS"/>
</dbReference>
<evidence type="ECO:0000259" key="5">
    <source>
        <dbReference type="SMART" id="SM00563"/>
    </source>
</evidence>
<evidence type="ECO:0000256" key="1">
    <source>
        <dbReference type="ARBA" id="ARBA00022692"/>
    </source>
</evidence>
<dbReference type="OrthoDB" id="9803968at2"/>
<feature type="transmembrane region" description="Helical" evidence="4">
    <location>
        <begin position="369"/>
        <end position="388"/>
    </location>
</feature>
<dbReference type="NCBIfam" id="NF006386">
    <property type="entry name" value="PRK08633.1"/>
    <property type="match status" value="1"/>
</dbReference>
<feature type="transmembrane region" description="Helical" evidence="4">
    <location>
        <begin position="273"/>
        <end position="292"/>
    </location>
</feature>
<feature type="transmembrane region" description="Helical" evidence="4">
    <location>
        <begin position="141"/>
        <end position="161"/>
    </location>
</feature>
<evidence type="ECO:0000313" key="7">
    <source>
        <dbReference type="Proteomes" id="UP000294702"/>
    </source>
</evidence>
<dbReference type="Gene3D" id="3.40.50.12780">
    <property type="entry name" value="N-terminal domain of ligase-like"/>
    <property type="match status" value="1"/>
</dbReference>
<dbReference type="Gene3D" id="1.20.1250.20">
    <property type="entry name" value="MFS general substrate transporter like domains"/>
    <property type="match status" value="1"/>
</dbReference>
<dbReference type="AlphaFoldDB" id="A0A4R1FLB7"/>
<feature type="transmembrane region" description="Helical" evidence="4">
    <location>
        <begin position="394"/>
        <end position="412"/>
    </location>
</feature>
<dbReference type="Pfam" id="PF07690">
    <property type="entry name" value="MFS_1"/>
    <property type="match status" value="1"/>
</dbReference>
<accession>A0A4R1FLB7</accession>
<dbReference type="InterPro" id="IPR050237">
    <property type="entry name" value="ATP-dep_AMP-bd_enzyme"/>
</dbReference>
<dbReference type="Pfam" id="PF01553">
    <property type="entry name" value="Acyltransferase"/>
    <property type="match status" value="1"/>
</dbReference>
<dbReference type="InterPro" id="IPR002123">
    <property type="entry name" value="Plipid/glycerol_acylTrfase"/>
</dbReference>
<evidence type="ECO:0000256" key="2">
    <source>
        <dbReference type="ARBA" id="ARBA00022989"/>
    </source>
</evidence>
<dbReference type="PANTHER" id="PTHR43767:SF1">
    <property type="entry name" value="NONRIBOSOMAL PEPTIDE SYNTHASE PES1 (EUROFUNG)-RELATED"/>
    <property type="match status" value="1"/>
</dbReference>
<dbReference type="GO" id="GO:0022857">
    <property type="term" value="F:transmembrane transporter activity"/>
    <property type="evidence" value="ECO:0007669"/>
    <property type="project" value="InterPro"/>
</dbReference>
<keyword evidence="1 4" id="KW-0812">Transmembrane</keyword>
<dbReference type="Pfam" id="PF00501">
    <property type="entry name" value="AMP-binding"/>
    <property type="match status" value="1"/>
</dbReference>
<comment type="caution">
    <text evidence="6">The sequence shown here is derived from an EMBL/GenBank/DDBJ whole genome shotgun (WGS) entry which is preliminary data.</text>
</comment>
<dbReference type="CDD" id="cd07989">
    <property type="entry name" value="LPLAT_AGPAT-like"/>
    <property type="match status" value="1"/>
</dbReference>
<protein>
    <submittedName>
        <fullName evidence="6">Acyl-[acyl-carrier-protein]-phospholipid O-acyltransferase/long-chain-fatty-acid--[acyl-carrier-protein] ligase</fullName>
    </submittedName>
</protein>
<evidence type="ECO:0000256" key="3">
    <source>
        <dbReference type="ARBA" id="ARBA00023136"/>
    </source>
</evidence>
<dbReference type="InterPro" id="IPR000873">
    <property type="entry name" value="AMP-dep_synth/lig_dom"/>
</dbReference>
<dbReference type="Gene3D" id="3.30.300.30">
    <property type="match status" value="1"/>
</dbReference>
<organism evidence="6 7">
    <name type="scientific">Volucribacter psittacicida</name>
    <dbReference type="NCBI Taxonomy" id="203482"/>
    <lineage>
        <taxon>Bacteria</taxon>
        <taxon>Pseudomonadati</taxon>
        <taxon>Pseudomonadota</taxon>
        <taxon>Gammaproteobacteria</taxon>
        <taxon>Pasteurellales</taxon>
        <taxon>Pasteurellaceae</taxon>
        <taxon>Volucribacter</taxon>
    </lineage>
</organism>
<feature type="transmembrane region" description="Helical" evidence="4">
    <location>
        <begin position="304"/>
        <end position="321"/>
    </location>
</feature>
<dbReference type="SUPFAM" id="SSF103473">
    <property type="entry name" value="MFS general substrate transporter"/>
    <property type="match status" value="1"/>
</dbReference>
<sequence>MSLLKTKGFLPYLAIAFLNASVDLAHKITIQNVLLKSFDGTTLVVLTALINAMILLPFILLFSPSGFINDKYSHTKVIRLASVAAVVISGALFLCYVAGAFELAFILTLVLATQSAIYSPAKYSIIKSIVGTENLGRANGVIQALTIVAILFSSFAFSFVFERFYVVGDRPDAILASMYVIGFCLVLLSALEAFFAFKIPFFAVQHSDEPSEKFDIKRYFTLSYLKQNMQIVRHNHNIWLSIIGLSVFWGVSQVIVAAFPAHYKAIFADDNAIVIQAILAVSGLGLIAGSAFAGAMSKKHIEHGIVPVGALGIFFAIFFIASSSSLAVMTLCSFLFGFFGGLFIVPLNATIQFFAPEKSSGKIMAGNNFMQNIAMVAFLLLSIAFVSANVSTRGLLLFASAVCLVGSFYAVLQLPHLFTRLLLLPVLKTGYRFNVEGLNNLPQSGGVLLLGNHISWIDWLVLQAASPRAIKFVMYRGIYNKWYLTWLFKIFKVIPIGAGSSKESITKIRQLLANGEVVALFPEGHISYNGQINEFQRGYELAIKDLEDVCIVPFYLRGLWGSSFSRAEQHYRAISKVRGKRDILVAFGKPIRQFIDRAAMKQKVVELSFSCWENFIDRQQPFMYEWIDSAKKRLFKTCSVDSMGMNLTNLKFITAVLVFKKLLTQQLQQDDKHIGVLLPSSSIAAIVNMALFISGKVPVNLNYTLSEQSMTAALKKANIRYVITSEKFLAKLQNKGFDYQALLADKALLVEDLSKQVKKSQKILSLLTALLLPASWLKLTFAHTPLQDTAVILFSSGSEGEPKGIELSHKNLLTNIKQISELLNFKQSDVILNSLPVFHSFGLTVTTLLPLCMGIKMVSVPDPTDSVAVGKMAARHSATILFGTSTFFRLYIRNRKLHPLMFQSIRMVVAGAEKLKADVKEGFKLKFGLEVYEGYGTTETAPVASVNMPNILDPDSLKEMVFNKVGSVGMPLPGTIIKIVDPQTLTELPLGEDGLIIIGGGQVMKGYLNDPDKTKEVITEIEGVRYYKTGDKGHLDEQGFITIVDRYSRFAKIGGEMISLGSIEEQIGLILGEQATFVAANVPDDKKGEAVVLLVKSELEVTQIQDLLKNANLPPLMQPSAIFMVDEIPTLASGKVDFKGAKSLATELWRG</sequence>
<proteinExistence type="predicted"/>
<evidence type="ECO:0000256" key="4">
    <source>
        <dbReference type="SAM" id="Phobius"/>
    </source>
</evidence>
<name>A0A4R1FLB7_9PAST</name>
<keyword evidence="6" id="KW-0012">Acyltransferase</keyword>